<reference evidence="4" key="2">
    <citation type="submission" date="2016-11" db="EMBL/GenBank/DDBJ databases">
        <title>Complete genome sequence of Virgibacillus pantothenticus 21D, a halophilic bacterium isolated from the deep hypersaline anoxic basin Discovery in the Mediterranean Sea.</title>
        <authorList>
            <person name="Zeaiter Z."/>
            <person name="Booth J.M."/>
            <person name="Prosdocimi E.M."/>
            <person name="Mapelli F."/>
            <person name="Fusi M."/>
            <person name="Daffonchio D."/>
            <person name="Borin S."/>
            <person name="Crotti E."/>
        </authorList>
    </citation>
    <scope>NUCLEOTIDE SEQUENCE [LARGE SCALE GENOMIC DNA]</scope>
    <source>
        <strain evidence="4">21D</strain>
    </source>
</reference>
<dbReference type="PANTHER" id="PTHR43031">
    <property type="entry name" value="FAD-DEPENDENT OXIDOREDUCTASE"/>
    <property type="match status" value="1"/>
</dbReference>
<evidence type="ECO:0000313" key="3">
    <source>
        <dbReference type="EMBL" id="MEF2290768.1"/>
    </source>
</evidence>
<dbReference type="InterPro" id="IPR001763">
    <property type="entry name" value="Rhodanese-like_dom"/>
</dbReference>
<dbReference type="SMART" id="SM00450">
    <property type="entry name" value="RHOD"/>
    <property type="match status" value="1"/>
</dbReference>
<dbReference type="Proteomes" id="UP000234237">
    <property type="component" value="Chromosome"/>
</dbReference>
<evidence type="ECO:0000259" key="1">
    <source>
        <dbReference type="PROSITE" id="PS50206"/>
    </source>
</evidence>
<organism evidence="2 4">
    <name type="scientific">Virgibacillus dokdonensis</name>
    <dbReference type="NCBI Taxonomy" id="302167"/>
    <lineage>
        <taxon>Bacteria</taxon>
        <taxon>Bacillati</taxon>
        <taxon>Bacillota</taxon>
        <taxon>Bacilli</taxon>
        <taxon>Bacillales</taxon>
        <taxon>Bacillaceae</taxon>
        <taxon>Virgibacillus</taxon>
    </lineage>
</organism>
<gene>
    <name evidence="2" type="ORF">A21D_02314</name>
    <name evidence="3" type="ORF">V2W34_01930</name>
</gene>
<dbReference type="CDD" id="cd00158">
    <property type="entry name" value="RHOD"/>
    <property type="match status" value="1"/>
</dbReference>
<dbReference type="PROSITE" id="PS50206">
    <property type="entry name" value="RHODANESE_3"/>
    <property type="match status" value="1"/>
</dbReference>
<evidence type="ECO:0000313" key="5">
    <source>
        <dbReference type="Proteomes" id="UP001356080"/>
    </source>
</evidence>
<feature type="domain" description="Rhodanese" evidence="1">
    <location>
        <begin position="15"/>
        <end position="98"/>
    </location>
</feature>
<evidence type="ECO:0000313" key="4">
    <source>
        <dbReference type="Proteomes" id="UP000234237"/>
    </source>
</evidence>
<proteinExistence type="predicted"/>
<dbReference type="InterPro" id="IPR050229">
    <property type="entry name" value="GlpE_sulfurtransferase"/>
</dbReference>
<reference evidence="3 5" key="3">
    <citation type="submission" date="2024-01" db="EMBL/GenBank/DDBJ databases">
        <title>Survival strategy associated with biotechnological potential of Virgibacillus dokdonensis T4.6 isolated from salt-fermented shrimp paste.</title>
        <authorList>
            <person name="Doan T.V."/>
            <person name="Quach N.T."/>
            <person name="Phi Q.-T."/>
        </authorList>
    </citation>
    <scope>NUCLEOTIDE SEQUENCE [LARGE SCALE GENOMIC DNA]</scope>
    <source>
        <strain evidence="3 5">T4.6</strain>
    </source>
</reference>
<sequence>MKEITTQDLIKKYQQDQQIKIIDVREDDEVALGKAPGALHIPLGDVANRVQELNKDEHYYVICRSGGRSATACKILAENNIDCTNIAGGMLAWDEEVEI</sequence>
<dbReference type="STRING" id="302167.GCA_900166595_01063"/>
<dbReference type="KEGG" id="vpn:A21D_02314"/>
<dbReference type="InterPro" id="IPR036873">
    <property type="entry name" value="Rhodanese-like_dom_sf"/>
</dbReference>
<dbReference type="PANTHER" id="PTHR43031:SF17">
    <property type="entry name" value="SULFURTRANSFERASE YTWF-RELATED"/>
    <property type="match status" value="1"/>
</dbReference>
<dbReference type="Pfam" id="PF00581">
    <property type="entry name" value="Rhodanese"/>
    <property type="match status" value="1"/>
</dbReference>
<name>A0A2K9J088_9BACI</name>
<protein>
    <submittedName>
        <fullName evidence="3">Rhodanese-like domain-containing protein</fullName>
    </submittedName>
</protein>
<keyword evidence="5" id="KW-1185">Reference proteome</keyword>
<evidence type="ECO:0000313" key="2">
    <source>
        <dbReference type="EMBL" id="AUJ25378.1"/>
    </source>
</evidence>
<dbReference type="Proteomes" id="UP001356080">
    <property type="component" value="Unassembled WGS sequence"/>
</dbReference>
<dbReference type="RefSeq" id="WP_077702692.1">
    <property type="nucleotide sequence ID" value="NZ_CP018622.1"/>
</dbReference>
<dbReference type="EMBL" id="JAZHPM010000002">
    <property type="protein sequence ID" value="MEF2290768.1"/>
    <property type="molecule type" value="Genomic_DNA"/>
</dbReference>
<dbReference type="EMBL" id="CP018622">
    <property type="protein sequence ID" value="AUJ25378.1"/>
    <property type="molecule type" value="Genomic_DNA"/>
</dbReference>
<dbReference type="SUPFAM" id="SSF52821">
    <property type="entry name" value="Rhodanese/Cell cycle control phosphatase"/>
    <property type="match status" value="1"/>
</dbReference>
<dbReference type="Gene3D" id="3.40.250.10">
    <property type="entry name" value="Rhodanese-like domain"/>
    <property type="match status" value="1"/>
</dbReference>
<dbReference type="AlphaFoldDB" id="A0A2K9J088"/>
<reference evidence="2" key="1">
    <citation type="submission" date="2016-11" db="EMBL/GenBank/DDBJ databases">
        <title>Complete genome sequence of Virgibacillus dokdonensis 21D, a halophilic bacterium isolated from the deep hypersaline anoxic basin Discovery in the Mediterranean Sea.</title>
        <authorList>
            <person name="Zeaiter Z."/>
            <person name="Booth J.M."/>
            <person name="Prosdocimi E.M."/>
            <person name="Mapelli F."/>
            <person name="Fusi M."/>
            <person name="Daffonchio D."/>
            <person name="Borin S."/>
            <person name="Crotti E."/>
        </authorList>
    </citation>
    <scope>NUCLEOTIDE SEQUENCE</scope>
    <source>
        <strain evidence="2">21D</strain>
    </source>
</reference>
<accession>A0A2K9J088</accession>